<dbReference type="PROSITE" id="PS00086">
    <property type="entry name" value="CYTOCHROME_P450"/>
    <property type="match status" value="1"/>
</dbReference>
<dbReference type="Gene3D" id="1.10.630.10">
    <property type="entry name" value="Cytochrome P450"/>
    <property type="match status" value="1"/>
</dbReference>
<comment type="caution">
    <text evidence="10">The sequence shown here is derived from an EMBL/GenBank/DDBJ whole genome shotgun (WGS) entry which is preliminary data.</text>
</comment>
<dbReference type="InterPro" id="IPR018490">
    <property type="entry name" value="cNMP-bd_dom_sf"/>
</dbReference>
<feature type="binding site" description="axial binding residue" evidence="8">
    <location>
        <position position="393"/>
    </location>
    <ligand>
        <name>heme</name>
        <dbReference type="ChEBI" id="CHEBI:30413"/>
    </ligand>
    <ligandPart>
        <name>Fe</name>
        <dbReference type="ChEBI" id="CHEBI:18248"/>
    </ligandPart>
</feature>
<dbReference type="GO" id="GO:0020037">
    <property type="term" value="F:heme binding"/>
    <property type="evidence" value="ECO:0007669"/>
    <property type="project" value="InterPro"/>
</dbReference>
<feature type="domain" description="Cyclic nucleotide-binding" evidence="9">
    <location>
        <begin position="467"/>
        <end position="581"/>
    </location>
</feature>
<gene>
    <name evidence="10" type="ORF">ENSA5_56160</name>
</gene>
<dbReference type="SMART" id="SM00100">
    <property type="entry name" value="cNMP"/>
    <property type="match status" value="2"/>
</dbReference>
<dbReference type="Pfam" id="PF00067">
    <property type="entry name" value="p450"/>
    <property type="match status" value="1"/>
</dbReference>
<dbReference type="CDD" id="cd00038">
    <property type="entry name" value="CAP_ED"/>
    <property type="match status" value="2"/>
</dbReference>
<dbReference type="PANTHER" id="PTHR24286:SF24">
    <property type="entry name" value="LANOSTEROL 14-ALPHA DEMETHYLASE"/>
    <property type="match status" value="1"/>
</dbReference>
<dbReference type="InterPro" id="IPR014710">
    <property type="entry name" value="RmlC-like_jellyroll"/>
</dbReference>
<dbReference type="InterPro" id="IPR002403">
    <property type="entry name" value="Cyt_P450_E_grp-IV"/>
</dbReference>
<evidence type="ECO:0000256" key="4">
    <source>
        <dbReference type="ARBA" id="ARBA00022723"/>
    </source>
</evidence>
<dbReference type="EMBL" id="PVNK01000244">
    <property type="protein sequence ID" value="PRP91350.1"/>
    <property type="molecule type" value="Genomic_DNA"/>
</dbReference>
<dbReference type="InterPro" id="IPR000595">
    <property type="entry name" value="cNMP-bd_dom"/>
</dbReference>
<evidence type="ECO:0000256" key="7">
    <source>
        <dbReference type="ARBA" id="ARBA00023033"/>
    </source>
</evidence>
<evidence type="ECO:0000256" key="8">
    <source>
        <dbReference type="PIRSR" id="PIRSR602403-1"/>
    </source>
</evidence>
<evidence type="ECO:0000256" key="1">
    <source>
        <dbReference type="ARBA" id="ARBA00001971"/>
    </source>
</evidence>
<evidence type="ECO:0000256" key="2">
    <source>
        <dbReference type="ARBA" id="ARBA00010617"/>
    </source>
</evidence>
<protein>
    <submittedName>
        <fullName evidence="10">Putative cytochrome P450 120</fullName>
        <ecNumber evidence="10">1.14.-.-</ecNumber>
    </submittedName>
</protein>
<name>A0A2S9XF23_9BACT</name>
<dbReference type="Pfam" id="PF00027">
    <property type="entry name" value="cNMP_binding"/>
    <property type="match status" value="2"/>
</dbReference>
<keyword evidence="4 8" id="KW-0479">Metal-binding</keyword>
<dbReference type="Gene3D" id="2.60.120.10">
    <property type="entry name" value="Jelly Rolls"/>
    <property type="match status" value="2"/>
</dbReference>
<dbReference type="PROSITE" id="PS50042">
    <property type="entry name" value="CNMP_BINDING_3"/>
    <property type="match status" value="2"/>
</dbReference>
<accession>A0A2S9XF23</accession>
<organism evidence="10 11">
    <name type="scientific">Enhygromyxa salina</name>
    <dbReference type="NCBI Taxonomy" id="215803"/>
    <lineage>
        <taxon>Bacteria</taxon>
        <taxon>Pseudomonadati</taxon>
        <taxon>Myxococcota</taxon>
        <taxon>Polyangia</taxon>
        <taxon>Nannocystales</taxon>
        <taxon>Nannocystaceae</taxon>
        <taxon>Enhygromyxa</taxon>
    </lineage>
</organism>
<sequence length="718" mass="80283">MTSLPLARTAPRASAIPLRSALQLRSNPYRWWPEKYVELGPVFRVKLPTDWRPWIVIAGREANELVAKEGARLFDQKATYPKAPKVLETEYHPSFTEGALQRHLRRQVAPGFSRQAADPHLPAMMGWVRDYVDHWTPGQTIRVTEETARMGLNCISLFATGRDIGEDTEQFRRYAITFTQVIAMGMPMLLMKFGRTRKVRLGLDEMIRERLAEHRATPPGRARAPDYFDFILRGTLPEGVELPERVQIVFGQIPFKNMGVYAGRVMNHVLMQLVQRPDVLARVQPEIDRVFADDELTLEEISSMDATQAAVKETLRLLPTAVTLQRTVAEPFEFGGYQFEVGDRLFTPISATHFLPEYFPDPDRFDIDRYSPDRGEDHQRYVYNPFGVGHHACVAHGVFEAITMVVVGTVLHRWKLEAPYELHTIFDALPGPDPKHEMKVIERREIAPPPGERRRSPTQRYSLSAALLDALDDAPEVTLADDELLFSQGDAPDRLYFILDGKLRVSTDRGQAGEVDEVDLATLGPGEVVGEIGILHGLPRVATVRAIGPATLLAVDGETFSHAVVESDITARELGDVAVRRHAGALIAQLFDSGRRMPRLGRHGHVEELELEPGEILFRHGDPAEHYFLVALGSLEELAESLAGEPRVLRVIQAPDCIGEVGLLDGRPRPTTVRAGPNGSRLLSLDRNAFARVSGGEESQAAVSLVAKIRFDDDEYED</sequence>
<dbReference type="Proteomes" id="UP000237968">
    <property type="component" value="Unassembled WGS sequence"/>
</dbReference>
<dbReference type="AlphaFoldDB" id="A0A2S9XF23"/>
<keyword evidence="11" id="KW-1185">Reference proteome</keyword>
<evidence type="ECO:0000313" key="10">
    <source>
        <dbReference type="EMBL" id="PRP91350.1"/>
    </source>
</evidence>
<keyword evidence="3 8" id="KW-0349">Heme</keyword>
<evidence type="ECO:0000256" key="6">
    <source>
        <dbReference type="ARBA" id="ARBA00023004"/>
    </source>
</evidence>
<comment type="cofactor">
    <cofactor evidence="1 8">
        <name>heme</name>
        <dbReference type="ChEBI" id="CHEBI:30413"/>
    </cofactor>
</comment>
<dbReference type="EC" id="1.14.-.-" evidence="10"/>
<dbReference type="CDD" id="cd00302">
    <property type="entry name" value="cytochrome_P450"/>
    <property type="match status" value="1"/>
</dbReference>
<keyword evidence="7" id="KW-0503">Monooxygenase</keyword>
<keyword evidence="5 10" id="KW-0560">Oxidoreductase</keyword>
<dbReference type="OrthoDB" id="5489368at2"/>
<dbReference type="InterPro" id="IPR036396">
    <property type="entry name" value="Cyt_P450_sf"/>
</dbReference>
<dbReference type="InterPro" id="IPR001128">
    <property type="entry name" value="Cyt_P450"/>
</dbReference>
<reference evidence="10 11" key="1">
    <citation type="submission" date="2018-03" db="EMBL/GenBank/DDBJ databases">
        <title>Draft Genome Sequences of the Obligatory Marine Myxobacteria Enhygromyxa salina SWB005.</title>
        <authorList>
            <person name="Poehlein A."/>
            <person name="Moghaddam J.A."/>
            <person name="Harms H."/>
            <person name="Alanjari M."/>
            <person name="Koenig G.M."/>
            <person name="Daniel R."/>
            <person name="Schaeberle T.F."/>
        </authorList>
    </citation>
    <scope>NUCLEOTIDE SEQUENCE [LARGE SCALE GENOMIC DNA]</scope>
    <source>
        <strain evidence="10 11">SWB005</strain>
    </source>
</reference>
<evidence type="ECO:0000256" key="3">
    <source>
        <dbReference type="ARBA" id="ARBA00022617"/>
    </source>
</evidence>
<dbReference type="PRINTS" id="PR00465">
    <property type="entry name" value="EP450IV"/>
</dbReference>
<dbReference type="SUPFAM" id="SSF51206">
    <property type="entry name" value="cAMP-binding domain-like"/>
    <property type="match status" value="2"/>
</dbReference>
<evidence type="ECO:0000259" key="9">
    <source>
        <dbReference type="PROSITE" id="PS50042"/>
    </source>
</evidence>
<dbReference type="SUPFAM" id="SSF48264">
    <property type="entry name" value="Cytochrome P450"/>
    <property type="match status" value="1"/>
</dbReference>
<dbReference type="GO" id="GO:0016125">
    <property type="term" value="P:sterol metabolic process"/>
    <property type="evidence" value="ECO:0007669"/>
    <property type="project" value="TreeGrafter"/>
</dbReference>
<dbReference type="GO" id="GO:0016705">
    <property type="term" value="F:oxidoreductase activity, acting on paired donors, with incorporation or reduction of molecular oxygen"/>
    <property type="evidence" value="ECO:0007669"/>
    <property type="project" value="InterPro"/>
</dbReference>
<proteinExistence type="inferred from homology"/>
<feature type="domain" description="Cyclic nucleotide-binding" evidence="9">
    <location>
        <begin position="606"/>
        <end position="693"/>
    </location>
</feature>
<keyword evidence="6 8" id="KW-0408">Iron</keyword>
<comment type="similarity">
    <text evidence="2">Belongs to the cytochrome P450 family.</text>
</comment>
<dbReference type="GO" id="GO:0005506">
    <property type="term" value="F:iron ion binding"/>
    <property type="evidence" value="ECO:0007669"/>
    <property type="project" value="InterPro"/>
</dbReference>
<evidence type="ECO:0000313" key="11">
    <source>
        <dbReference type="Proteomes" id="UP000237968"/>
    </source>
</evidence>
<dbReference type="PANTHER" id="PTHR24286">
    <property type="entry name" value="CYTOCHROME P450 26"/>
    <property type="match status" value="1"/>
</dbReference>
<dbReference type="InterPro" id="IPR017972">
    <property type="entry name" value="Cyt_P450_CS"/>
</dbReference>
<dbReference type="GO" id="GO:0004497">
    <property type="term" value="F:monooxygenase activity"/>
    <property type="evidence" value="ECO:0007669"/>
    <property type="project" value="UniProtKB-KW"/>
</dbReference>
<evidence type="ECO:0000256" key="5">
    <source>
        <dbReference type="ARBA" id="ARBA00023002"/>
    </source>
</evidence>